<evidence type="ECO:0000256" key="1">
    <source>
        <dbReference type="ARBA" id="ARBA00004651"/>
    </source>
</evidence>
<evidence type="ECO:0000256" key="5">
    <source>
        <dbReference type="ARBA" id="ARBA00023136"/>
    </source>
</evidence>
<reference evidence="7" key="1">
    <citation type="submission" date="2023-07" db="EMBL/GenBank/DDBJ databases">
        <title>Dynamics of blaOXA-23 gene transmission in Acinetobacter spp. from contaminated veterinary surfaces.</title>
        <authorList>
            <person name="Moreira Da Silva J."/>
            <person name="Menezes J."/>
            <person name="Fernandes L."/>
            <person name="Marques C."/>
            <person name="Amaral A."/>
            <person name="Timofte D."/>
            <person name="Pomba C."/>
        </authorList>
    </citation>
    <scope>NUCLEOTIDE SEQUENCE</scope>
    <source>
        <strain evidence="7">CMVB11Z4A1</strain>
    </source>
</reference>
<feature type="transmembrane region" description="Helical" evidence="6">
    <location>
        <begin position="36"/>
        <end position="57"/>
    </location>
</feature>
<feature type="transmembrane region" description="Helical" evidence="6">
    <location>
        <begin position="358"/>
        <end position="380"/>
    </location>
</feature>
<proteinExistence type="predicted"/>
<dbReference type="PANTHER" id="PTHR30250">
    <property type="entry name" value="PST FAMILY PREDICTED COLANIC ACID TRANSPORTER"/>
    <property type="match status" value="1"/>
</dbReference>
<accession>A0AAW8AZ59</accession>
<dbReference type="RefSeq" id="WP_305158383.1">
    <property type="nucleotide sequence ID" value="NZ_JAUUUS010000327.1"/>
</dbReference>
<evidence type="ECO:0000256" key="6">
    <source>
        <dbReference type="SAM" id="Phobius"/>
    </source>
</evidence>
<feature type="transmembrane region" description="Helical" evidence="6">
    <location>
        <begin position="229"/>
        <end position="250"/>
    </location>
</feature>
<evidence type="ECO:0008006" key="9">
    <source>
        <dbReference type="Google" id="ProtNLM"/>
    </source>
</evidence>
<feature type="transmembrane region" description="Helical" evidence="6">
    <location>
        <begin position="96"/>
        <end position="118"/>
    </location>
</feature>
<evidence type="ECO:0000256" key="4">
    <source>
        <dbReference type="ARBA" id="ARBA00022989"/>
    </source>
</evidence>
<feature type="transmembrane region" description="Helical" evidence="6">
    <location>
        <begin position="330"/>
        <end position="352"/>
    </location>
</feature>
<evidence type="ECO:0000256" key="2">
    <source>
        <dbReference type="ARBA" id="ARBA00022475"/>
    </source>
</evidence>
<keyword evidence="5 6" id="KW-0472">Membrane</keyword>
<feature type="transmembrane region" description="Helical" evidence="6">
    <location>
        <begin position="293"/>
        <end position="318"/>
    </location>
</feature>
<dbReference type="GO" id="GO:0005886">
    <property type="term" value="C:plasma membrane"/>
    <property type="evidence" value="ECO:0007669"/>
    <property type="project" value="UniProtKB-SubCell"/>
</dbReference>
<feature type="transmembrane region" description="Helical" evidence="6">
    <location>
        <begin position="196"/>
        <end position="223"/>
    </location>
</feature>
<feature type="transmembrane region" description="Helical" evidence="6">
    <location>
        <begin position="387"/>
        <end position="406"/>
    </location>
</feature>
<keyword evidence="3 6" id="KW-0812">Transmembrane</keyword>
<sequence>MKGFFYLVGGSTLAQFVTIVLSPILSRIYLPEDFGLFGFISSLIYFVNSFSLMRLEIELLKNKYTKIEIYQYGMVVLLFTTLVSFIVVLALNLNYYYYSIPFLVFLSGYYNLLFYNLLSSNNIKNINTNKIILSTVIGGSQLIFGFIGLTKIGLILGHIFGFIVTLLFMEHKFFGLKCKGFVNKFHKNIFIESPGMALNVLSSHGPTSLIFLLLGGVFGGAYFMAFRILILPINIISTSLYNYIGANFYIWGRDFQEKQKYLLEKLIIFTFIPVLFIYLLIEKLVLMFLGPQWIETAIIAKLSISWLYIRFFFDGFFINFSLLDKPHFNLIFQIISLVTRSISIIIPFYLGFSPLEVITIFCLISLVIYLLGIFLIFNILEIKSNIFNILILFFVLIMVYLILGAWS</sequence>
<dbReference type="InterPro" id="IPR050833">
    <property type="entry name" value="Poly_Biosynth_Transport"/>
</dbReference>
<protein>
    <recommendedName>
        <fullName evidence="9">Oligosaccharide flippase family protein</fullName>
    </recommendedName>
</protein>
<dbReference type="Proteomes" id="UP001242129">
    <property type="component" value="Unassembled WGS sequence"/>
</dbReference>
<dbReference type="AlphaFoldDB" id="A0AAW8AZ59"/>
<feature type="transmembrane region" description="Helical" evidence="6">
    <location>
        <begin position="69"/>
        <end position="90"/>
    </location>
</feature>
<comment type="subcellular location">
    <subcellularLocation>
        <location evidence="1">Cell membrane</location>
        <topology evidence="1">Multi-pass membrane protein</topology>
    </subcellularLocation>
</comment>
<feature type="transmembrane region" description="Helical" evidence="6">
    <location>
        <begin position="12"/>
        <end position="30"/>
    </location>
</feature>
<name>A0AAW8AZ59_ACILW</name>
<feature type="transmembrane region" description="Helical" evidence="6">
    <location>
        <begin position="155"/>
        <end position="175"/>
    </location>
</feature>
<organism evidence="7 8">
    <name type="scientific">Acinetobacter lwoffii</name>
    <dbReference type="NCBI Taxonomy" id="28090"/>
    <lineage>
        <taxon>Bacteria</taxon>
        <taxon>Pseudomonadati</taxon>
        <taxon>Pseudomonadota</taxon>
        <taxon>Gammaproteobacteria</taxon>
        <taxon>Moraxellales</taxon>
        <taxon>Moraxellaceae</taxon>
        <taxon>Acinetobacter</taxon>
    </lineage>
</organism>
<dbReference type="EMBL" id="JAUUUS010000327">
    <property type="protein sequence ID" value="MDP1449141.1"/>
    <property type="molecule type" value="Genomic_DNA"/>
</dbReference>
<comment type="caution">
    <text evidence="7">The sequence shown here is derived from an EMBL/GenBank/DDBJ whole genome shotgun (WGS) entry which is preliminary data.</text>
</comment>
<feature type="transmembrane region" description="Helical" evidence="6">
    <location>
        <begin position="130"/>
        <end position="149"/>
    </location>
</feature>
<keyword evidence="4 6" id="KW-1133">Transmembrane helix</keyword>
<evidence type="ECO:0000313" key="8">
    <source>
        <dbReference type="Proteomes" id="UP001242129"/>
    </source>
</evidence>
<evidence type="ECO:0000256" key="3">
    <source>
        <dbReference type="ARBA" id="ARBA00022692"/>
    </source>
</evidence>
<keyword evidence="2" id="KW-1003">Cell membrane</keyword>
<dbReference type="PANTHER" id="PTHR30250:SF11">
    <property type="entry name" value="O-ANTIGEN TRANSPORTER-RELATED"/>
    <property type="match status" value="1"/>
</dbReference>
<feature type="transmembrane region" description="Helical" evidence="6">
    <location>
        <begin position="262"/>
        <end position="281"/>
    </location>
</feature>
<gene>
    <name evidence="7" type="ORF">Q8G51_15465</name>
</gene>
<evidence type="ECO:0000313" key="7">
    <source>
        <dbReference type="EMBL" id="MDP1449141.1"/>
    </source>
</evidence>